<feature type="chain" id="PRO_5041409077" evidence="2">
    <location>
        <begin position="31"/>
        <end position="328"/>
    </location>
</feature>
<accession>A0AA40C3P6</accession>
<name>A0AA40C3P6_9PEZI</name>
<reference evidence="3" key="1">
    <citation type="submission" date="2023-06" db="EMBL/GenBank/DDBJ databases">
        <title>Genome-scale phylogeny and comparative genomics of the fungal order Sordariales.</title>
        <authorList>
            <consortium name="Lawrence Berkeley National Laboratory"/>
            <person name="Hensen N."/>
            <person name="Bonometti L."/>
            <person name="Westerberg I."/>
            <person name="Brannstrom I.O."/>
            <person name="Guillou S."/>
            <person name="Cros-Aarteil S."/>
            <person name="Calhoun S."/>
            <person name="Haridas S."/>
            <person name="Kuo A."/>
            <person name="Mondo S."/>
            <person name="Pangilinan J."/>
            <person name="Riley R."/>
            <person name="Labutti K."/>
            <person name="Andreopoulos B."/>
            <person name="Lipzen A."/>
            <person name="Chen C."/>
            <person name="Yanf M."/>
            <person name="Daum C."/>
            <person name="Ng V."/>
            <person name="Clum A."/>
            <person name="Steindorff A."/>
            <person name="Ohm R."/>
            <person name="Martin F."/>
            <person name="Silar P."/>
            <person name="Natvig D."/>
            <person name="Lalanne C."/>
            <person name="Gautier V."/>
            <person name="Ament-Velasquez S.L."/>
            <person name="Kruys A."/>
            <person name="Hutchinson M.I."/>
            <person name="Powell A.J."/>
            <person name="Barry K."/>
            <person name="Miller A.N."/>
            <person name="Grigoriev I.V."/>
            <person name="Debuchy R."/>
            <person name="Gladieux P."/>
            <person name="Thoren M.H."/>
            <person name="Johannesson H."/>
        </authorList>
    </citation>
    <scope>NUCLEOTIDE SEQUENCE</scope>
    <source>
        <strain evidence="3">CBS 606.72</strain>
    </source>
</reference>
<protein>
    <submittedName>
        <fullName evidence="3">Uncharacterized protein</fullName>
    </submittedName>
</protein>
<feature type="signal peptide" evidence="2">
    <location>
        <begin position="1"/>
        <end position="30"/>
    </location>
</feature>
<comment type="caution">
    <text evidence="3">The sequence shown here is derived from an EMBL/GenBank/DDBJ whole genome shotgun (WGS) entry which is preliminary data.</text>
</comment>
<evidence type="ECO:0000313" key="3">
    <source>
        <dbReference type="EMBL" id="KAK0623870.1"/>
    </source>
</evidence>
<keyword evidence="4" id="KW-1185">Reference proteome</keyword>
<gene>
    <name evidence="3" type="ORF">B0T14DRAFT_565186</name>
</gene>
<keyword evidence="2" id="KW-0732">Signal</keyword>
<proteinExistence type="predicted"/>
<evidence type="ECO:0000313" key="4">
    <source>
        <dbReference type="Proteomes" id="UP001175000"/>
    </source>
</evidence>
<organism evidence="3 4">
    <name type="scientific">Immersiella caudata</name>
    <dbReference type="NCBI Taxonomy" id="314043"/>
    <lineage>
        <taxon>Eukaryota</taxon>
        <taxon>Fungi</taxon>
        <taxon>Dikarya</taxon>
        <taxon>Ascomycota</taxon>
        <taxon>Pezizomycotina</taxon>
        <taxon>Sordariomycetes</taxon>
        <taxon>Sordariomycetidae</taxon>
        <taxon>Sordariales</taxon>
        <taxon>Lasiosphaeriaceae</taxon>
        <taxon>Immersiella</taxon>
    </lineage>
</organism>
<evidence type="ECO:0000256" key="1">
    <source>
        <dbReference type="SAM" id="Phobius"/>
    </source>
</evidence>
<dbReference type="EMBL" id="JAULSU010000003">
    <property type="protein sequence ID" value="KAK0623870.1"/>
    <property type="molecule type" value="Genomic_DNA"/>
</dbReference>
<dbReference type="AlphaFoldDB" id="A0AA40C3P6"/>
<keyword evidence="1" id="KW-0812">Transmembrane</keyword>
<keyword evidence="1" id="KW-0472">Membrane</keyword>
<keyword evidence="1" id="KW-1133">Transmembrane helix</keyword>
<evidence type="ECO:0000256" key="2">
    <source>
        <dbReference type="SAM" id="SignalP"/>
    </source>
</evidence>
<feature type="transmembrane region" description="Helical" evidence="1">
    <location>
        <begin position="292"/>
        <end position="315"/>
    </location>
</feature>
<dbReference type="Proteomes" id="UP001175000">
    <property type="component" value="Unassembled WGS sequence"/>
</dbReference>
<sequence>MIALIKHFAPLWVAPFPSFLLIVNTPLASAATDMDFESSNGTSYAANHPFLAVRGLGARDQLQKRQQLCNTGDLYCLPPIGRCCITDYSCCGATFCCPPGYACNAGLSCYLTDVVTVSFFLTQWVTSTAVSTVYTGTSTSWSTLELTNYQTVTSHSRGGVSTSTIWVTITTTQILKRALPTPTPVLSLPSPFAMQRQVPLLVPAPLQKRAVTIYETWVRTSISTTYSYYTIRSTITSVTTAAVESTRTSVIVDDATSTTTVTSTTISAVVVQQGQQQQQSSGGSSGLTTASIVGIAVSVGCSVLGLIFAVGFRIWKYRKGGKKDGVQG</sequence>